<reference evidence="2" key="1">
    <citation type="submission" date="2019-12" db="EMBL/GenBank/DDBJ databases">
        <title>Genome sequencing and annotation of Brassica cretica.</title>
        <authorList>
            <person name="Studholme D.J."/>
            <person name="Sarris P."/>
        </authorList>
    </citation>
    <scope>NUCLEOTIDE SEQUENCE</scope>
    <source>
        <strain evidence="2">PFS-109/04</strain>
        <tissue evidence="2">Leaf</tissue>
    </source>
</reference>
<proteinExistence type="predicted"/>
<feature type="compositionally biased region" description="Basic and acidic residues" evidence="1">
    <location>
        <begin position="223"/>
        <end position="235"/>
    </location>
</feature>
<feature type="region of interest" description="Disordered" evidence="1">
    <location>
        <begin position="65"/>
        <end position="125"/>
    </location>
</feature>
<sequence>MSEGSSGAGTSKAQEGGTSDGKSLVAYIGTPNSRNNIDQDFIRKSDIDALIKMLKDNVELLPHQIFKNTRDQRTKSKRPQPNDKTSRKSQEQKQEHKKEQVDADSLSQPGTACQMRSPSSPNGLIQVEHGRRLGQAVKPKACEHLEQNKEDLKDLTSERATTLQIILENLGVKVRQDQQGLGSNPGYQSPNGDGISATPTSNHGGGERSEPETTQESGASGIHDQDVELSERQDGAEASQLEEEVEEVSLPSQESGEEPQVEQSPSPQPSMTVCHTLLLPSFSLPHPRVTKASSHHKKLLGFKSRRDLDTIWSSLDDGAKLKRAVRTGTDLYGPVRICTDRGRPRNIQTQQLEEIGSWCKNRVRLPMSCKGKAALTMYLAIFVNKVHGSLKETNQEPALALTSLNQPISIHHVLSNPPDSILAIHFNLVISIH</sequence>
<feature type="region of interest" description="Disordered" evidence="1">
    <location>
        <begin position="1"/>
        <end position="41"/>
    </location>
</feature>
<dbReference type="AlphaFoldDB" id="A0A8S9QM89"/>
<evidence type="ECO:0000256" key="1">
    <source>
        <dbReference type="SAM" id="MobiDB-lite"/>
    </source>
</evidence>
<name>A0A8S9QM89_BRACR</name>
<gene>
    <name evidence="2" type="ORF">F2Q69_00012509</name>
</gene>
<feature type="compositionally biased region" description="Polar residues" evidence="1">
    <location>
        <begin position="1"/>
        <end position="21"/>
    </location>
</feature>
<feature type="region of interest" description="Disordered" evidence="1">
    <location>
        <begin position="177"/>
        <end position="273"/>
    </location>
</feature>
<evidence type="ECO:0000313" key="3">
    <source>
        <dbReference type="Proteomes" id="UP000712600"/>
    </source>
</evidence>
<dbReference type="EMBL" id="QGKX02000996">
    <property type="protein sequence ID" value="KAF3553523.1"/>
    <property type="molecule type" value="Genomic_DNA"/>
</dbReference>
<feature type="compositionally biased region" description="Polar residues" evidence="1">
    <location>
        <begin position="105"/>
        <end position="123"/>
    </location>
</feature>
<accession>A0A8S9QM89</accession>
<organism evidence="2 3">
    <name type="scientific">Brassica cretica</name>
    <name type="common">Mustard</name>
    <dbReference type="NCBI Taxonomy" id="69181"/>
    <lineage>
        <taxon>Eukaryota</taxon>
        <taxon>Viridiplantae</taxon>
        <taxon>Streptophyta</taxon>
        <taxon>Embryophyta</taxon>
        <taxon>Tracheophyta</taxon>
        <taxon>Spermatophyta</taxon>
        <taxon>Magnoliopsida</taxon>
        <taxon>eudicotyledons</taxon>
        <taxon>Gunneridae</taxon>
        <taxon>Pentapetalae</taxon>
        <taxon>rosids</taxon>
        <taxon>malvids</taxon>
        <taxon>Brassicales</taxon>
        <taxon>Brassicaceae</taxon>
        <taxon>Brassiceae</taxon>
        <taxon>Brassica</taxon>
    </lineage>
</organism>
<dbReference type="Proteomes" id="UP000712600">
    <property type="component" value="Unassembled WGS sequence"/>
</dbReference>
<feature type="compositionally biased region" description="Polar residues" evidence="1">
    <location>
        <begin position="177"/>
        <end position="202"/>
    </location>
</feature>
<feature type="compositionally biased region" description="Basic and acidic residues" evidence="1">
    <location>
        <begin position="68"/>
        <end position="101"/>
    </location>
</feature>
<evidence type="ECO:0000313" key="2">
    <source>
        <dbReference type="EMBL" id="KAF3553523.1"/>
    </source>
</evidence>
<comment type="caution">
    <text evidence="2">The sequence shown here is derived from an EMBL/GenBank/DDBJ whole genome shotgun (WGS) entry which is preliminary data.</text>
</comment>
<protein>
    <submittedName>
        <fullName evidence="2">Uncharacterized protein</fullName>
    </submittedName>
</protein>